<gene>
    <name evidence="6" type="ORF">HK414_20160</name>
</gene>
<feature type="domain" description="Cytochrome c" evidence="5">
    <location>
        <begin position="64"/>
        <end position="134"/>
    </location>
</feature>
<evidence type="ECO:0000259" key="5">
    <source>
        <dbReference type="PROSITE" id="PS51007"/>
    </source>
</evidence>
<name>A0ABX6P4M7_9BURK</name>
<evidence type="ECO:0000313" key="7">
    <source>
        <dbReference type="Proteomes" id="UP000500826"/>
    </source>
</evidence>
<keyword evidence="1 4" id="KW-0349">Heme</keyword>
<dbReference type="Pfam" id="PF13442">
    <property type="entry name" value="Cytochrome_CBB3"/>
    <property type="match status" value="1"/>
</dbReference>
<reference evidence="6 7" key="1">
    <citation type="submission" date="2020-05" db="EMBL/GenBank/DDBJ databases">
        <title>Ramlibacter rhizophilus sp. nov., isolated from rhizosphere soil of national flower Mugunghwa from South Korea.</title>
        <authorList>
            <person name="Zheng-Fei Y."/>
            <person name="Huan T."/>
        </authorList>
    </citation>
    <scope>NUCLEOTIDE SEQUENCE [LARGE SCALE GENOMIC DNA]</scope>
    <source>
        <strain evidence="6 7">H242</strain>
    </source>
</reference>
<evidence type="ECO:0000313" key="6">
    <source>
        <dbReference type="EMBL" id="QJW85023.1"/>
    </source>
</evidence>
<evidence type="ECO:0000256" key="1">
    <source>
        <dbReference type="ARBA" id="ARBA00022617"/>
    </source>
</evidence>
<evidence type="ECO:0000256" key="3">
    <source>
        <dbReference type="ARBA" id="ARBA00023004"/>
    </source>
</evidence>
<protein>
    <recommendedName>
        <fullName evidence="5">Cytochrome c domain-containing protein</fullName>
    </recommendedName>
</protein>
<reference evidence="6 7" key="2">
    <citation type="submission" date="2020-05" db="EMBL/GenBank/DDBJ databases">
        <authorList>
            <person name="Khan S.A."/>
            <person name="Jeon C.O."/>
            <person name="Chun B.H."/>
        </authorList>
    </citation>
    <scope>NUCLEOTIDE SEQUENCE [LARGE SCALE GENOMIC DNA]</scope>
    <source>
        <strain evidence="6 7">H242</strain>
    </source>
</reference>
<dbReference type="Proteomes" id="UP000500826">
    <property type="component" value="Chromosome"/>
</dbReference>
<dbReference type="SUPFAM" id="SSF46626">
    <property type="entry name" value="Cytochrome c"/>
    <property type="match status" value="1"/>
</dbReference>
<dbReference type="InterPro" id="IPR009056">
    <property type="entry name" value="Cyt_c-like_dom"/>
</dbReference>
<keyword evidence="7" id="KW-1185">Reference proteome</keyword>
<keyword evidence="3 4" id="KW-0408">Iron</keyword>
<dbReference type="Gene3D" id="1.10.760.10">
    <property type="entry name" value="Cytochrome c-like domain"/>
    <property type="match status" value="1"/>
</dbReference>
<evidence type="ECO:0000256" key="4">
    <source>
        <dbReference type="PROSITE-ProRule" id="PRU00433"/>
    </source>
</evidence>
<accession>A0ABX6P4M7</accession>
<evidence type="ECO:0000256" key="2">
    <source>
        <dbReference type="ARBA" id="ARBA00022723"/>
    </source>
</evidence>
<sequence length="134" mass="13623">MSKLVDGLRRPAAALAVAAPAACGGGGDDVPEAVAKGSARRGGVEVTSLQAASRAASVQRVAQPANTEGRLLASNCFQCHGTGGTGGFDGIRGKEAGEAAEFLRKSAGSSIMAAHVRGYTREQLQAIVAYLRQR</sequence>
<dbReference type="PROSITE" id="PS51007">
    <property type="entry name" value="CYTC"/>
    <property type="match status" value="1"/>
</dbReference>
<dbReference type="EMBL" id="CP053418">
    <property type="protein sequence ID" value="QJW85023.1"/>
    <property type="molecule type" value="Genomic_DNA"/>
</dbReference>
<organism evidence="6 7">
    <name type="scientific">Ramlibacter terrae</name>
    <dbReference type="NCBI Taxonomy" id="2732511"/>
    <lineage>
        <taxon>Bacteria</taxon>
        <taxon>Pseudomonadati</taxon>
        <taxon>Pseudomonadota</taxon>
        <taxon>Betaproteobacteria</taxon>
        <taxon>Burkholderiales</taxon>
        <taxon>Comamonadaceae</taxon>
        <taxon>Ramlibacter</taxon>
    </lineage>
</organism>
<proteinExistence type="predicted"/>
<keyword evidence="2 4" id="KW-0479">Metal-binding</keyword>
<dbReference type="InterPro" id="IPR036909">
    <property type="entry name" value="Cyt_c-like_dom_sf"/>
</dbReference>